<dbReference type="AlphaFoldDB" id="A0A8J3LW39"/>
<keyword evidence="2" id="KW-1185">Reference proteome</keyword>
<comment type="caution">
    <text evidence="1">The sequence shown here is derived from an EMBL/GenBank/DDBJ whole genome shotgun (WGS) entry which is preliminary data.</text>
</comment>
<organism evidence="1 2">
    <name type="scientific">Planotetraspora kaengkrachanensis</name>
    <dbReference type="NCBI Taxonomy" id="575193"/>
    <lineage>
        <taxon>Bacteria</taxon>
        <taxon>Bacillati</taxon>
        <taxon>Actinomycetota</taxon>
        <taxon>Actinomycetes</taxon>
        <taxon>Streptosporangiales</taxon>
        <taxon>Streptosporangiaceae</taxon>
        <taxon>Planotetraspora</taxon>
    </lineage>
</organism>
<dbReference type="PANTHER" id="PTHR38479">
    <property type="entry name" value="LMO0824 PROTEIN"/>
    <property type="match status" value="1"/>
</dbReference>
<dbReference type="InterPro" id="IPR009351">
    <property type="entry name" value="AlkZ-like"/>
</dbReference>
<dbReference type="EMBL" id="BONV01000006">
    <property type="protein sequence ID" value="GIG78884.1"/>
    <property type="molecule type" value="Genomic_DNA"/>
</dbReference>
<evidence type="ECO:0000313" key="1">
    <source>
        <dbReference type="EMBL" id="GIG78884.1"/>
    </source>
</evidence>
<accession>A0A8J3LW39</accession>
<proteinExistence type="predicted"/>
<reference evidence="1 2" key="1">
    <citation type="submission" date="2021-01" db="EMBL/GenBank/DDBJ databases">
        <title>Whole genome shotgun sequence of Planotetraspora kaengkrachanensis NBRC 104272.</title>
        <authorList>
            <person name="Komaki H."/>
            <person name="Tamura T."/>
        </authorList>
    </citation>
    <scope>NUCLEOTIDE SEQUENCE [LARGE SCALE GENOMIC DNA]</scope>
    <source>
        <strain evidence="1 2">NBRC 104272</strain>
    </source>
</reference>
<sequence length="359" mass="38935">MSVSLTWPQVLAWRLERQFAGGTGSDAVSVVRRLCGVQSQVASSAELAVAVRQADPRPGEIETALWRDGTLRKTWLMRGTLHLVPADELPIYCGALRSLRFWETGVWQRGHGVTAAEIGAIIETVPQVLADRALTRDELVEAIIESTGDAHLREALTSGWGMLLKPLSFLGELCYGPPREGRVTFMAPGIVPLPTEEAGPLLVRSFLGAHGPATPEMFDAWLFRGKTRKAVLRGWFRDLGDDVTEVEVEGRPMLALTEQAGAPAATGPSDEVHLLPGFDQYIMGAPRDLEPLLPRAAKAKVSRAAGWISPVVVFQGRVAGVWEAKGGEIVHELFEDVPTAALARETSRVAALRPHGDPR</sequence>
<dbReference type="RefSeq" id="WP_239114869.1">
    <property type="nucleotide sequence ID" value="NZ_BAABHH010000009.1"/>
</dbReference>
<dbReference type="Proteomes" id="UP000630097">
    <property type="component" value="Unassembled WGS sequence"/>
</dbReference>
<dbReference type="PANTHER" id="PTHR38479:SF2">
    <property type="entry name" value="WINGED HELIX DNA-BINDING DOMAIN-CONTAINING PROTEIN"/>
    <property type="match status" value="1"/>
</dbReference>
<gene>
    <name evidence="1" type="ORF">Pka01_20110</name>
</gene>
<dbReference type="Pfam" id="PF06224">
    <property type="entry name" value="AlkZ-like"/>
    <property type="match status" value="1"/>
</dbReference>
<evidence type="ECO:0000313" key="2">
    <source>
        <dbReference type="Proteomes" id="UP000630097"/>
    </source>
</evidence>
<evidence type="ECO:0008006" key="3">
    <source>
        <dbReference type="Google" id="ProtNLM"/>
    </source>
</evidence>
<name>A0A8J3LW39_9ACTN</name>
<protein>
    <recommendedName>
        <fullName evidence="3">Winged helix DNA-binding domain-containing protein</fullName>
    </recommendedName>
</protein>